<dbReference type="Proteomes" id="UP000306196">
    <property type="component" value="Unassembled WGS sequence"/>
</dbReference>
<dbReference type="InterPro" id="IPR005532">
    <property type="entry name" value="SUMF_dom"/>
</dbReference>
<dbReference type="AlphaFoldDB" id="A0A5R8K766"/>
<proteinExistence type="predicted"/>
<protein>
    <submittedName>
        <fullName evidence="2">Formylglycine-generating enzyme family protein</fullName>
    </submittedName>
</protein>
<dbReference type="SUPFAM" id="SSF56436">
    <property type="entry name" value="C-type lectin-like"/>
    <property type="match status" value="1"/>
</dbReference>
<gene>
    <name evidence="2" type="ORF">FEM03_23850</name>
</gene>
<dbReference type="EMBL" id="VAUV01000031">
    <property type="protein sequence ID" value="TLD68216.1"/>
    <property type="molecule type" value="Genomic_DNA"/>
</dbReference>
<evidence type="ECO:0000313" key="2">
    <source>
        <dbReference type="EMBL" id="TLD68216.1"/>
    </source>
</evidence>
<dbReference type="InterPro" id="IPR042095">
    <property type="entry name" value="SUMF_sf"/>
</dbReference>
<keyword evidence="3" id="KW-1185">Reference proteome</keyword>
<sequence length="349" mass="38525">MSALHPFALRTTQLLFCLLSSCLLSHCGRNSKDPQFTDTKAPGPTPEGMVWIPGGQTLMGSNHSPHESPIHEIAVDGFWMDQTEVTNAQFAQFVAATNYITLAERTPKLEDFPENLRASINPADLVPGALVFSPPATQPRTLDNFHQWWRYQPGANWRHPQGPGSSIENRMNHPVVCLAWEDANAYAQWAGKRLPTEAEWEYAARGGTGPKTYLWGEEDAKRVEFANTWIGTFPVASGPAASLKGTTPVKQFPPNEFGLHDMAGNVWEHVADWYQPNYHAVSPRLNPPGPKTSYDPNEPGIQKRVIKGGSWLCNPSYCTGYRPSARMANAIDSAADHTGFRCVVSAKKS</sequence>
<dbReference type="PANTHER" id="PTHR23150">
    <property type="entry name" value="SULFATASE MODIFYING FACTOR 1, 2"/>
    <property type="match status" value="1"/>
</dbReference>
<dbReference type="OrthoDB" id="9768004at2"/>
<name>A0A5R8K766_9BACT</name>
<dbReference type="InterPro" id="IPR016187">
    <property type="entry name" value="CTDL_fold"/>
</dbReference>
<comment type="caution">
    <text evidence="2">The sequence shown here is derived from an EMBL/GenBank/DDBJ whole genome shotgun (WGS) entry which is preliminary data.</text>
</comment>
<feature type="domain" description="Sulfatase-modifying factor enzyme-like" evidence="1">
    <location>
        <begin position="47"/>
        <end position="343"/>
    </location>
</feature>
<dbReference type="PANTHER" id="PTHR23150:SF19">
    <property type="entry name" value="FORMYLGLYCINE-GENERATING ENZYME"/>
    <property type="match status" value="1"/>
</dbReference>
<dbReference type="RefSeq" id="WP_138088933.1">
    <property type="nucleotide sequence ID" value="NZ_VAUV01000031.1"/>
</dbReference>
<dbReference type="InterPro" id="IPR051043">
    <property type="entry name" value="Sulfatase_Mod_Factor_Kinase"/>
</dbReference>
<evidence type="ECO:0000313" key="3">
    <source>
        <dbReference type="Proteomes" id="UP000306196"/>
    </source>
</evidence>
<reference evidence="2 3" key="1">
    <citation type="submission" date="2019-05" db="EMBL/GenBank/DDBJ databases">
        <title>Verrucobacter flavum gen. nov., sp. nov. a new member of the family Verrucomicrobiaceae.</title>
        <authorList>
            <person name="Szuroczki S."/>
            <person name="Abbaszade G."/>
            <person name="Szabo A."/>
            <person name="Felfoldi T."/>
            <person name="Schumann P."/>
            <person name="Boka K."/>
            <person name="Keki Z."/>
            <person name="Toumi M."/>
            <person name="Toth E."/>
        </authorList>
    </citation>
    <scope>NUCLEOTIDE SEQUENCE [LARGE SCALE GENOMIC DNA]</scope>
    <source>
        <strain evidence="2 3">MG-N-17</strain>
    </source>
</reference>
<dbReference type="Pfam" id="PF03781">
    <property type="entry name" value="FGE-sulfatase"/>
    <property type="match status" value="1"/>
</dbReference>
<organism evidence="2 3">
    <name type="scientific">Phragmitibacter flavus</name>
    <dbReference type="NCBI Taxonomy" id="2576071"/>
    <lineage>
        <taxon>Bacteria</taxon>
        <taxon>Pseudomonadati</taxon>
        <taxon>Verrucomicrobiota</taxon>
        <taxon>Verrucomicrobiia</taxon>
        <taxon>Verrucomicrobiales</taxon>
        <taxon>Verrucomicrobiaceae</taxon>
        <taxon>Phragmitibacter</taxon>
    </lineage>
</organism>
<dbReference type="Gene3D" id="3.90.1580.10">
    <property type="entry name" value="paralog of FGE (formylglycine-generating enzyme)"/>
    <property type="match status" value="1"/>
</dbReference>
<evidence type="ECO:0000259" key="1">
    <source>
        <dbReference type="Pfam" id="PF03781"/>
    </source>
</evidence>
<accession>A0A5R8K766</accession>
<dbReference type="GO" id="GO:0120147">
    <property type="term" value="F:formylglycine-generating oxidase activity"/>
    <property type="evidence" value="ECO:0007669"/>
    <property type="project" value="TreeGrafter"/>
</dbReference>